<keyword evidence="9" id="KW-0732">Signal</keyword>
<keyword evidence="4" id="KW-0653">Protein transport</keyword>
<dbReference type="GeneID" id="106464133"/>
<dbReference type="InterPro" id="IPR048883">
    <property type="entry name" value="Nup188_N-subdom_III"/>
</dbReference>
<gene>
    <name evidence="12" type="primary">LOC106464133</name>
</gene>
<keyword evidence="11" id="KW-1185">Reference proteome</keyword>
<accession>A0ABM1SV65</accession>
<reference evidence="12" key="1">
    <citation type="submission" date="2025-08" db="UniProtKB">
        <authorList>
            <consortium name="RefSeq"/>
        </authorList>
    </citation>
    <scope>IDENTIFICATION</scope>
    <source>
        <tissue evidence="12">Muscle</tissue>
    </source>
</reference>
<evidence type="ECO:0000256" key="4">
    <source>
        <dbReference type="ARBA" id="ARBA00022927"/>
    </source>
</evidence>
<evidence type="ECO:0000313" key="11">
    <source>
        <dbReference type="Proteomes" id="UP000694941"/>
    </source>
</evidence>
<organism evidence="11 12">
    <name type="scientific">Limulus polyphemus</name>
    <name type="common">Atlantic horseshoe crab</name>
    <dbReference type="NCBI Taxonomy" id="6850"/>
    <lineage>
        <taxon>Eukaryota</taxon>
        <taxon>Metazoa</taxon>
        <taxon>Ecdysozoa</taxon>
        <taxon>Arthropoda</taxon>
        <taxon>Chelicerata</taxon>
        <taxon>Merostomata</taxon>
        <taxon>Xiphosura</taxon>
        <taxon>Limulidae</taxon>
        <taxon>Limulus</taxon>
    </lineage>
</organism>
<feature type="domain" description="Nucleoporin Nup188 N-terminal subdomain III" evidence="10">
    <location>
        <begin position="233"/>
        <end position="611"/>
    </location>
</feature>
<dbReference type="Proteomes" id="UP000694941">
    <property type="component" value="Unplaced"/>
</dbReference>
<dbReference type="Pfam" id="PF21093">
    <property type="entry name" value="Nup188_N-subdom_III"/>
    <property type="match status" value="1"/>
</dbReference>
<feature type="signal peptide" evidence="9">
    <location>
        <begin position="1"/>
        <end position="30"/>
    </location>
</feature>
<feature type="chain" id="PRO_5046098642" evidence="9">
    <location>
        <begin position="31"/>
        <end position="1390"/>
    </location>
</feature>
<evidence type="ECO:0000313" key="12">
    <source>
        <dbReference type="RefSeq" id="XP_022247521.1"/>
    </source>
</evidence>
<keyword evidence="5" id="KW-0811">Translocation</keyword>
<keyword evidence="7" id="KW-0539">Nucleus</keyword>
<protein>
    <submittedName>
        <fullName evidence="12">Nucleoporin NUP188 homolog</fullName>
    </submittedName>
</protein>
<evidence type="ECO:0000259" key="10">
    <source>
        <dbReference type="Pfam" id="PF21093"/>
    </source>
</evidence>
<keyword evidence="6" id="KW-0906">Nuclear pore complex</keyword>
<evidence type="ECO:0000256" key="5">
    <source>
        <dbReference type="ARBA" id="ARBA00023010"/>
    </source>
</evidence>
<evidence type="ECO:0000256" key="2">
    <source>
        <dbReference type="ARBA" id="ARBA00022448"/>
    </source>
</evidence>
<evidence type="ECO:0000256" key="7">
    <source>
        <dbReference type="ARBA" id="ARBA00023242"/>
    </source>
</evidence>
<evidence type="ECO:0000256" key="6">
    <source>
        <dbReference type="ARBA" id="ARBA00023132"/>
    </source>
</evidence>
<feature type="region of interest" description="Disordered" evidence="8">
    <location>
        <begin position="1349"/>
        <end position="1369"/>
    </location>
</feature>
<evidence type="ECO:0000256" key="8">
    <source>
        <dbReference type="SAM" id="MobiDB-lite"/>
    </source>
</evidence>
<keyword evidence="2" id="KW-0813">Transport</keyword>
<evidence type="ECO:0000256" key="1">
    <source>
        <dbReference type="ARBA" id="ARBA00004567"/>
    </source>
</evidence>
<dbReference type="RefSeq" id="XP_022247521.1">
    <property type="nucleotide sequence ID" value="XM_022391813.1"/>
</dbReference>
<keyword evidence="3" id="KW-0509">mRNA transport</keyword>
<evidence type="ECO:0000256" key="3">
    <source>
        <dbReference type="ARBA" id="ARBA00022816"/>
    </source>
</evidence>
<feature type="compositionally biased region" description="Low complexity" evidence="8">
    <location>
        <begin position="1349"/>
        <end position="1366"/>
    </location>
</feature>
<comment type="subcellular location">
    <subcellularLocation>
        <location evidence="1">Nucleus</location>
        <location evidence="1">Nuclear pore complex</location>
    </subcellularLocation>
</comment>
<evidence type="ECO:0000256" key="9">
    <source>
        <dbReference type="SAM" id="SignalP"/>
    </source>
</evidence>
<dbReference type="PANTHER" id="PTHR31431:SF1">
    <property type="entry name" value="NUCLEOPORIN NUP188"/>
    <property type="match status" value="1"/>
</dbReference>
<dbReference type="InterPro" id="IPR044840">
    <property type="entry name" value="Nup188"/>
</dbReference>
<dbReference type="PANTHER" id="PTHR31431">
    <property type="entry name" value="NUCLEOPORIN NUP188 HOMOLOG"/>
    <property type="match status" value="1"/>
</dbReference>
<proteinExistence type="predicted"/>
<sequence>MIGTLGNHPQHSPLLLAWMLVRFWIKDASSTNSNTFRHLGNTALQLDVFEYLCRALQTPTLSGNGSIHKLAECLLKYQVVAEEFWEKGLTSGVGVLLQADMEAFPIQLRPLMHLLSSLAQASPTSCHKVIATLKNFPVFTEYLENVNVRDKMITEEGGVWQLVHNRFPYDTDSLVLPRGTRGMILPQMDTRGFQLIQWHKVVNGWQVCLCELNVKLKQLAHGAGYMTQESVEKITDIAILTWSVLKSDISTYSQLTHIISELFTAFQRFSPLSMPPIKLLAVCLDIIGLLVTQESQRIWNQLVQLSFLPFLTGTATTVASLASGAYVNVGILGKQVAAQECMSGQYPLCIAFLNLVTSAIEIIGEDDDSTLLACLVYIVTEIFPAFYKWRYTQFGDREIIGQKCLNIFHKLLMISVDGDTFKPKSKLQVLCAFSLLNLEAGQTLMKLATTGEAVVQQSLELQNSKHGRELIATVRISLSVLNRLLLLRTTVAEIVTTSDEMQTTECPLERALFAQPTQRNKPHTILSIAYYVFQRQDPRLATLSVQLLKRIAKEFPMSVLACLGTESEAVKDHLLLLLQSLTVDIRLKVAILEFLTTCVAYQPGLIEMFVNLPLEKKKKEMKEDEETGSCLPKVLEILQEKKEGIYFCPPELHSAAVEFIHALWAGQQILAVDELKKDSTFWKLLCDPFLNGELVEADDRVMAYILRTVALEVFHCNVFGSGKCDPALQDIFKIFSQKSLLSKLSKHILSTLPPSGEYDMSHGILDNSMLTDRARDSFALLTAWRDFLLVLAKMQPLKIESSEKIRIMEDILTGLQSQIEMPTNSKVMILLGELYLMILLKWDCQCYHSVPEWTSSIGALLHSLRSNADSVHPLLQVLVVSIATAALRVLGRNKKNEESTVSEWFDPVCDLVRYTSLIAQKYLKQSKNAGSNQLSILTICLLKELIHHSESPNQWLSVLLQNTTIPTLLGLLVWCLQLHKGIGIAHNILTLFLALTPVPKAAEALCSAGLMDQVTLLIASCYTSSEDPTLTLQCSGKLPVKWLDIYQLTQQLVASLLQTLKHFFLKDALNFVGAHLERMHKSFQQVMEKPHRADIQETLGTCSLVHQLSYHQHAWRLEHMASMNLLLGDTCNVCYAATAYLIRPSLLQHFIEHSKADLDETKLISVTTQADPDSHFMKRLLSTEEIERLSPQLVQAQNRLLELLAVGLSTLQLFSPHLYEVLSDQGVDVGQWQIMLDISFSTPGVEHSGPLSFGTILSCINMCVRALTKNERMSSPAKLSHLEGPLPTERLHLQYVLETSLTLLLSQAVLCLLHPALKPREKQLLRRELGAELNSVLLTMNRYLRKGAPLSPASSSSGLVSPSGHSRAVTPVSDRPFLRMITHLVKKIFK</sequence>
<name>A0ABM1SV65_LIMPO</name>